<evidence type="ECO:0000313" key="3">
    <source>
        <dbReference type="Proteomes" id="UP000322873"/>
    </source>
</evidence>
<organism evidence="2 3">
    <name type="scientific">Monilinia fructicola</name>
    <name type="common">Brown rot fungus</name>
    <name type="synonym">Ciboria fructicola</name>
    <dbReference type="NCBI Taxonomy" id="38448"/>
    <lineage>
        <taxon>Eukaryota</taxon>
        <taxon>Fungi</taxon>
        <taxon>Dikarya</taxon>
        <taxon>Ascomycota</taxon>
        <taxon>Pezizomycotina</taxon>
        <taxon>Leotiomycetes</taxon>
        <taxon>Helotiales</taxon>
        <taxon>Sclerotiniaceae</taxon>
        <taxon>Monilinia</taxon>
    </lineage>
</organism>
<gene>
    <name evidence="2" type="ORF">EYC84_008261</name>
</gene>
<feature type="compositionally biased region" description="Basic and acidic residues" evidence="1">
    <location>
        <begin position="31"/>
        <end position="40"/>
    </location>
</feature>
<proteinExistence type="predicted"/>
<protein>
    <submittedName>
        <fullName evidence="2">Uncharacterized protein</fullName>
    </submittedName>
</protein>
<feature type="compositionally biased region" description="Low complexity" evidence="1">
    <location>
        <begin position="63"/>
        <end position="83"/>
    </location>
</feature>
<comment type="caution">
    <text evidence="2">The sequence shown here is derived from an EMBL/GenBank/DDBJ whole genome shotgun (WGS) entry which is preliminary data.</text>
</comment>
<evidence type="ECO:0000313" key="2">
    <source>
        <dbReference type="EMBL" id="KAA8567805.1"/>
    </source>
</evidence>
<accession>A0A5M9JL83</accession>
<name>A0A5M9JL83_MONFR</name>
<feature type="compositionally biased region" description="Basic and acidic residues" evidence="1">
    <location>
        <begin position="8"/>
        <end position="21"/>
    </location>
</feature>
<reference evidence="2 3" key="1">
    <citation type="submission" date="2019-06" db="EMBL/GenBank/DDBJ databases">
        <title>Genome Sequence of the Brown Rot Fungal Pathogen Monilinia fructicola.</title>
        <authorList>
            <person name="De Miccolis Angelini R.M."/>
            <person name="Landi L."/>
            <person name="Abate D."/>
            <person name="Pollastro S."/>
            <person name="Romanazzi G."/>
            <person name="Faretra F."/>
        </authorList>
    </citation>
    <scope>NUCLEOTIDE SEQUENCE [LARGE SCALE GENOMIC DNA]</scope>
    <source>
        <strain evidence="2 3">Mfrc123</strain>
    </source>
</reference>
<feature type="region of interest" description="Disordered" evidence="1">
    <location>
        <begin position="1"/>
        <end position="90"/>
    </location>
</feature>
<sequence length="131" mass="14198">MPRHQKKGNRDDEYKPAKNEDLADVDIDDEIAPKATEKLAKQAKPVKVTQKGPSKGASKQQAPKGTPKGTPKNTPKGTPKTPTSAVMIPSPSPPPFLQLCNLSTPSSYLQSFTLPLLVLYLPPRLTIAFLI</sequence>
<dbReference type="AlphaFoldDB" id="A0A5M9JL83"/>
<keyword evidence="3" id="KW-1185">Reference proteome</keyword>
<evidence type="ECO:0000256" key="1">
    <source>
        <dbReference type="SAM" id="MobiDB-lite"/>
    </source>
</evidence>
<dbReference type="EMBL" id="VICG01000010">
    <property type="protein sequence ID" value="KAA8567805.1"/>
    <property type="molecule type" value="Genomic_DNA"/>
</dbReference>
<dbReference type="VEuPathDB" id="FungiDB:MFRU_010g00950"/>
<dbReference type="Proteomes" id="UP000322873">
    <property type="component" value="Unassembled WGS sequence"/>
</dbReference>